<name>A0A017S859_ASPRC</name>
<keyword evidence="1" id="KW-1133">Transmembrane helix</keyword>
<accession>A0A017S859</accession>
<sequence>MKCYKSGFIHHALLHPITLQFLPWSAFSSVGFPFWLLVEALGISRSRLRRIGKAMMFAYKKSVSTSAGDLLLLECNALHTVKKWPGFYERLEAISTKPSET</sequence>
<keyword evidence="1" id="KW-0472">Membrane</keyword>
<dbReference type="RefSeq" id="XP_040636507.1">
    <property type="nucleotide sequence ID" value="XM_040777879.1"/>
</dbReference>
<dbReference type="EMBL" id="KK088435">
    <property type="protein sequence ID" value="EYE92819.1"/>
    <property type="molecule type" value="Genomic_DNA"/>
</dbReference>
<evidence type="ECO:0000313" key="3">
    <source>
        <dbReference type="Proteomes" id="UP000019804"/>
    </source>
</evidence>
<reference evidence="3" key="1">
    <citation type="journal article" date="2014" name="Nat. Commun.">
        <title>Genomic adaptations of the halophilic Dead Sea filamentous fungus Eurotium rubrum.</title>
        <authorList>
            <person name="Kis-Papo T."/>
            <person name="Weig A.R."/>
            <person name="Riley R."/>
            <person name="Persoh D."/>
            <person name="Salamov A."/>
            <person name="Sun H."/>
            <person name="Lipzen A."/>
            <person name="Wasser S.P."/>
            <person name="Rambold G."/>
            <person name="Grigoriev I.V."/>
            <person name="Nevo E."/>
        </authorList>
    </citation>
    <scope>NUCLEOTIDE SEQUENCE [LARGE SCALE GENOMIC DNA]</scope>
    <source>
        <strain evidence="3">CBS 135680</strain>
    </source>
</reference>
<feature type="transmembrane region" description="Helical" evidence="1">
    <location>
        <begin position="21"/>
        <end position="43"/>
    </location>
</feature>
<dbReference type="AlphaFoldDB" id="A0A017S859"/>
<dbReference type="HOGENOM" id="CLU_2291124_0_0_1"/>
<evidence type="ECO:0000313" key="2">
    <source>
        <dbReference type="EMBL" id="EYE92819.1"/>
    </source>
</evidence>
<protein>
    <submittedName>
        <fullName evidence="2">Uncharacterized protein</fullName>
    </submittedName>
</protein>
<keyword evidence="1" id="KW-0812">Transmembrane</keyword>
<dbReference type="GeneID" id="63693003"/>
<proteinExistence type="predicted"/>
<organism evidence="2 3">
    <name type="scientific">Aspergillus ruber (strain CBS 135680)</name>
    <dbReference type="NCBI Taxonomy" id="1388766"/>
    <lineage>
        <taxon>Eukaryota</taxon>
        <taxon>Fungi</taxon>
        <taxon>Dikarya</taxon>
        <taxon>Ascomycota</taxon>
        <taxon>Pezizomycotina</taxon>
        <taxon>Eurotiomycetes</taxon>
        <taxon>Eurotiomycetidae</taxon>
        <taxon>Eurotiales</taxon>
        <taxon>Aspergillaceae</taxon>
        <taxon>Aspergillus</taxon>
        <taxon>Aspergillus subgen. Aspergillus</taxon>
    </lineage>
</organism>
<keyword evidence="3" id="KW-1185">Reference proteome</keyword>
<dbReference type="Proteomes" id="UP000019804">
    <property type="component" value="Unassembled WGS sequence"/>
</dbReference>
<gene>
    <name evidence="2" type="ORF">EURHEDRAFT_181671</name>
</gene>
<evidence type="ECO:0000256" key="1">
    <source>
        <dbReference type="SAM" id="Phobius"/>
    </source>
</evidence>